<feature type="compositionally biased region" description="Low complexity" evidence="1">
    <location>
        <begin position="667"/>
        <end position="679"/>
    </location>
</feature>
<feature type="region of interest" description="Disordered" evidence="1">
    <location>
        <begin position="239"/>
        <end position="304"/>
    </location>
</feature>
<feature type="compositionally biased region" description="Low complexity" evidence="1">
    <location>
        <begin position="422"/>
        <end position="435"/>
    </location>
</feature>
<accession>A0AAD7GVY5</accession>
<evidence type="ECO:0000313" key="3">
    <source>
        <dbReference type="EMBL" id="KAJ7706365.1"/>
    </source>
</evidence>
<organism evidence="3 4">
    <name type="scientific">Mycena rosella</name>
    <name type="common">Pink bonnet</name>
    <name type="synonym">Agaricus rosellus</name>
    <dbReference type="NCBI Taxonomy" id="1033263"/>
    <lineage>
        <taxon>Eukaryota</taxon>
        <taxon>Fungi</taxon>
        <taxon>Dikarya</taxon>
        <taxon>Basidiomycota</taxon>
        <taxon>Agaricomycotina</taxon>
        <taxon>Agaricomycetes</taxon>
        <taxon>Agaricomycetidae</taxon>
        <taxon>Agaricales</taxon>
        <taxon>Marasmiineae</taxon>
        <taxon>Mycenaceae</taxon>
        <taxon>Mycena</taxon>
    </lineage>
</organism>
<gene>
    <name evidence="3" type="ORF">B0H17DRAFT_1126035</name>
</gene>
<feature type="region of interest" description="Disordered" evidence="1">
    <location>
        <begin position="658"/>
        <end position="775"/>
    </location>
</feature>
<feature type="region of interest" description="Disordered" evidence="1">
    <location>
        <begin position="87"/>
        <end position="107"/>
    </location>
</feature>
<sequence length="1305" mass="137993">MSALDTTSEGSPHKPARGSRHPSTASIRSTASTRSPPPSVWRPPNSLRIRKDSLSSATVDPRISCVLAGAEISGTHGNARDKMEALNLGPVAGPSGSSPAASSTSDLPHEIDVISEVEADAPDVPALDTLDIMENPESNLVAFPVSVSPPPVRSSTWFGSLSRAKGKEKLAEVQAAATASAPNLLAPASSSIPIPVPDPEPSASEPVTSSSPLAPELPDPFLANAQAIAAHKASAAKRSWFSSSPVQPSPLRTASPPQAIPNPIRIPSTPEDESGVPSSIDSSVPSPVATPPADGNVSFPLSVDGHETVKPRQRLASLNPSMGRFGLNLPLLGGRGSQSAIDAEASSTLDATTMTATYTSETSEMVVKDSTLSSVSKTDTWQVTTTAAAVSTNAPTTTTRPSDVNTEVRMAQQSSWWDYVSWSALPPAPQSSSQDTTEDEDEGDATPKPIQHPVLAASDGTLPDSTESASSDDDNTKTLSPGAAPAISVSHEQQASWYSPWAWYGSTSSSVMTSAATSPPEDSSEEKPNQTEAPEPETAPADVPPSPIAEPAATAAQQRYWTSFFSYSQPSASTLTRTSEPSGTVEQAHPDTTPAPSPSPDTTAASRKHPTLSLDSNPIEDSINANRTGWVSFFSNSGTLGYVARKTITSGEPEVMEIDTDDEGDTAQVAAAPAPQAAASETVDKTKKAADGKQSKEHEQPRANGTTPSTKPAKPAAPPLTISDSVKRQVVNNNSNAPVKRAPSPAPSVASKQSVVSTGTKSPKPGSIAPPRTPTPNLVLPTWGDTFHAPPRSVLPQRLIDAHGKTVGRAVMEKTMKFVSGVLFAADSTATKRSGSAKGKGRDREDRERDKKYEEWGLGLPRAWDILKPAAGKGRASDESKEGNLEDVLRGCKHVVVIGIHGWFPGAIMRSVLGEPTGTSTKFANMMVEALEQFQASYNVTIDKITNIPLDGEGTIDRRVEKLYSALTSNAEWMADLHAADVIFVATHSQGSIVSTHLLDRLIRDGHIRTGGPDVSKAPGSPGAAPSTPGAASLPAPPPQRVCCLALCGIHLGPLRYLSSSSLVLPYIQYFESAAAKELFEFQNTESEVSKAYVKALCNVVDNGTKMVYVASLNDQVVPIYSGLFTAASHPLILRALYIDGDAYHSSDFLSNLLVLLIRVLNSGLSDSGLIAHLSEATAGSLNGLGHSTVYEELSTYSLAVKYLFLSNSGFDTHPKLTVEPFNANTEQNDYEIPWSLRDLIADERVAHFLSKEIFQLAADFRRWHPKTTILREIKRKLQPIQRLPPSFATTTNSTGTSPASVSKL</sequence>
<feature type="compositionally biased region" description="Low complexity" evidence="1">
    <location>
        <begin position="1018"/>
        <end position="1033"/>
    </location>
</feature>
<feature type="domain" description="YMC020W-like alpha/beta hydrolase" evidence="2">
    <location>
        <begin position="891"/>
        <end position="1010"/>
    </location>
</feature>
<feature type="region of interest" description="Disordered" evidence="1">
    <location>
        <begin position="508"/>
        <end position="555"/>
    </location>
</feature>
<dbReference type="EMBL" id="JARKIE010000007">
    <property type="protein sequence ID" value="KAJ7706365.1"/>
    <property type="molecule type" value="Genomic_DNA"/>
</dbReference>
<feature type="domain" description="YMC020W-like alpha/beta hydrolase" evidence="2">
    <location>
        <begin position="1041"/>
        <end position="1243"/>
    </location>
</feature>
<feature type="region of interest" description="Disordered" evidence="1">
    <location>
        <begin position="1"/>
        <end position="57"/>
    </location>
</feature>
<feature type="region of interest" description="Disordered" evidence="1">
    <location>
        <begin position="829"/>
        <end position="851"/>
    </location>
</feature>
<feature type="compositionally biased region" description="Low complexity" evidence="1">
    <location>
        <begin position="175"/>
        <end position="193"/>
    </location>
</feature>
<keyword evidence="4" id="KW-1185">Reference proteome</keyword>
<proteinExistence type="predicted"/>
<dbReference type="Proteomes" id="UP001221757">
    <property type="component" value="Unassembled WGS sequence"/>
</dbReference>
<feature type="region of interest" description="Disordered" evidence="1">
    <location>
        <begin position="390"/>
        <end position="409"/>
    </location>
</feature>
<feature type="compositionally biased region" description="Polar residues" evidence="1">
    <location>
        <begin position="1288"/>
        <end position="1305"/>
    </location>
</feature>
<dbReference type="InterPro" id="IPR058934">
    <property type="entry name" value="YMC020W-like"/>
</dbReference>
<feature type="compositionally biased region" description="Polar residues" evidence="1">
    <location>
        <begin position="571"/>
        <end position="585"/>
    </location>
</feature>
<feature type="compositionally biased region" description="Polar residues" evidence="1">
    <location>
        <begin position="750"/>
        <end position="761"/>
    </location>
</feature>
<protein>
    <recommendedName>
        <fullName evidence="2">YMC020W-like alpha/beta hydrolase domain-containing protein</fullName>
    </recommendedName>
</protein>
<feature type="region of interest" description="Disordered" evidence="1">
    <location>
        <begin position="422"/>
        <end position="492"/>
    </location>
</feature>
<feature type="region of interest" description="Disordered" evidence="1">
    <location>
        <begin position="1285"/>
        <end position="1305"/>
    </location>
</feature>
<feature type="compositionally biased region" description="Low complexity" evidence="1">
    <location>
        <begin position="508"/>
        <end position="518"/>
    </location>
</feature>
<feature type="region of interest" description="Disordered" evidence="1">
    <location>
        <begin position="571"/>
        <end position="623"/>
    </location>
</feature>
<comment type="caution">
    <text evidence="3">The sequence shown here is derived from an EMBL/GenBank/DDBJ whole genome shotgun (WGS) entry which is preliminary data.</text>
</comment>
<feature type="region of interest" description="Disordered" evidence="1">
    <location>
        <begin position="175"/>
        <end position="219"/>
    </location>
</feature>
<feature type="compositionally biased region" description="Low complexity" evidence="1">
    <location>
        <begin position="22"/>
        <end position="34"/>
    </location>
</feature>
<evidence type="ECO:0000313" key="4">
    <source>
        <dbReference type="Proteomes" id="UP001221757"/>
    </source>
</evidence>
<feature type="compositionally biased region" description="Polar residues" evidence="1">
    <location>
        <begin position="240"/>
        <end position="256"/>
    </location>
</feature>
<dbReference type="PANTHER" id="PTHR47349:SF1">
    <property type="entry name" value="AER328WP"/>
    <property type="match status" value="1"/>
</dbReference>
<dbReference type="PANTHER" id="PTHR47349">
    <property type="entry name" value="CHROMOSOME 8, WHOLE GENOME SHOTGUN SEQUENCE"/>
    <property type="match status" value="1"/>
</dbReference>
<evidence type="ECO:0000256" key="1">
    <source>
        <dbReference type="SAM" id="MobiDB-lite"/>
    </source>
</evidence>
<name>A0AAD7GVY5_MYCRO</name>
<dbReference type="InterPro" id="IPR058933">
    <property type="entry name" value="YMC020W-like_ab_hydrolase"/>
</dbReference>
<reference evidence="3" key="1">
    <citation type="submission" date="2023-03" db="EMBL/GenBank/DDBJ databases">
        <title>Massive genome expansion in bonnet fungi (Mycena s.s.) driven by repeated elements and novel gene families across ecological guilds.</title>
        <authorList>
            <consortium name="Lawrence Berkeley National Laboratory"/>
            <person name="Harder C.B."/>
            <person name="Miyauchi S."/>
            <person name="Viragh M."/>
            <person name="Kuo A."/>
            <person name="Thoen E."/>
            <person name="Andreopoulos B."/>
            <person name="Lu D."/>
            <person name="Skrede I."/>
            <person name="Drula E."/>
            <person name="Henrissat B."/>
            <person name="Morin E."/>
            <person name="Kohler A."/>
            <person name="Barry K."/>
            <person name="LaButti K."/>
            <person name="Morin E."/>
            <person name="Salamov A."/>
            <person name="Lipzen A."/>
            <person name="Mereny Z."/>
            <person name="Hegedus B."/>
            <person name="Baldrian P."/>
            <person name="Stursova M."/>
            <person name="Weitz H."/>
            <person name="Taylor A."/>
            <person name="Grigoriev I.V."/>
            <person name="Nagy L.G."/>
            <person name="Martin F."/>
            <person name="Kauserud H."/>
        </authorList>
    </citation>
    <scope>NUCLEOTIDE SEQUENCE</scope>
    <source>
        <strain evidence="3">CBHHK067</strain>
    </source>
</reference>
<dbReference type="Pfam" id="PF26147">
    <property type="entry name" value="AB_HYDROLASE_YMC0-YMC35"/>
    <property type="match status" value="2"/>
</dbReference>
<feature type="compositionally biased region" description="Low complexity" evidence="1">
    <location>
        <begin position="89"/>
        <end position="105"/>
    </location>
</feature>
<feature type="compositionally biased region" description="Basic and acidic residues" evidence="1">
    <location>
        <begin position="840"/>
        <end position="851"/>
    </location>
</feature>
<feature type="compositionally biased region" description="Low complexity" evidence="1">
    <location>
        <begin position="275"/>
        <end position="293"/>
    </location>
</feature>
<evidence type="ECO:0000259" key="2">
    <source>
        <dbReference type="Pfam" id="PF26147"/>
    </source>
</evidence>
<feature type="compositionally biased region" description="Polar residues" evidence="1">
    <location>
        <begin position="400"/>
        <end position="409"/>
    </location>
</feature>
<feature type="compositionally biased region" description="Basic and acidic residues" evidence="1">
    <location>
        <begin position="682"/>
        <end position="701"/>
    </location>
</feature>
<feature type="compositionally biased region" description="Polar residues" evidence="1">
    <location>
        <begin position="1"/>
        <end position="10"/>
    </location>
</feature>
<feature type="region of interest" description="Disordered" evidence="1">
    <location>
        <begin position="1010"/>
        <end position="1033"/>
    </location>
</feature>
<feature type="compositionally biased region" description="Low complexity" evidence="1">
    <location>
        <begin position="390"/>
        <end position="399"/>
    </location>
</feature>